<dbReference type="InterPro" id="IPR045584">
    <property type="entry name" value="Pilin-like"/>
</dbReference>
<name>A0A1C3J1Z1_9VIBR</name>
<gene>
    <name evidence="2" type="ORF">VAT7223_03837</name>
</gene>
<sequence>MNQFNRTYRNIGFQQQGFTLVELIIVILLIAIVSAYAASRLSGRDSFSAFAAQEQVTSVVRQVQVNRMQSNVDLGAVVGESNFILAIVGNCIGSEVSCTAQNQARSDWVMLDGVTLTAASNTAPASPLSLVNFDLLGNPTTGETPAGVVVDVAVGVVITITSNVNTCRVEINSQGYVENGVCS</sequence>
<reference evidence="3" key="1">
    <citation type="submission" date="2016-06" db="EMBL/GenBank/DDBJ databases">
        <authorList>
            <person name="Rodrigo-Torres Lidia"/>
            <person name="Arahal R.David."/>
        </authorList>
    </citation>
    <scope>NUCLEOTIDE SEQUENCE [LARGE SCALE GENOMIC DNA]</scope>
    <source>
        <strain evidence="3">CECT 7223</strain>
    </source>
</reference>
<keyword evidence="1" id="KW-1133">Transmembrane helix</keyword>
<dbReference type="EMBL" id="FLQP01000071">
    <property type="protein sequence ID" value="SBS67693.1"/>
    <property type="molecule type" value="Genomic_DNA"/>
</dbReference>
<proteinExistence type="predicted"/>
<organism evidence="2 3">
    <name type="scientific">Vibrio atlanticus</name>
    <dbReference type="NCBI Taxonomy" id="693153"/>
    <lineage>
        <taxon>Bacteria</taxon>
        <taxon>Pseudomonadati</taxon>
        <taxon>Pseudomonadota</taxon>
        <taxon>Gammaproteobacteria</taxon>
        <taxon>Vibrionales</taxon>
        <taxon>Vibrionaceae</taxon>
        <taxon>Vibrio</taxon>
    </lineage>
</organism>
<keyword evidence="1" id="KW-0812">Transmembrane</keyword>
<dbReference type="RefSeq" id="WP_065680129.1">
    <property type="nucleotide sequence ID" value="NZ_AP025460.1"/>
</dbReference>
<feature type="transmembrane region" description="Helical" evidence="1">
    <location>
        <begin position="20"/>
        <end position="38"/>
    </location>
</feature>
<evidence type="ECO:0000313" key="2">
    <source>
        <dbReference type="EMBL" id="SBS67693.1"/>
    </source>
</evidence>
<dbReference type="SUPFAM" id="SSF54523">
    <property type="entry name" value="Pili subunits"/>
    <property type="match status" value="1"/>
</dbReference>
<dbReference type="GeneID" id="94231788"/>
<evidence type="ECO:0008006" key="4">
    <source>
        <dbReference type="Google" id="ProtNLM"/>
    </source>
</evidence>
<evidence type="ECO:0000256" key="1">
    <source>
        <dbReference type="SAM" id="Phobius"/>
    </source>
</evidence>
<dbReference type="AlphaFoldDB" id="A0A1C3J1Z1"/>
<keyword evidence="1" id="KW-0472">Membrane</keyword>
<dbReference type="Proteomes" id="UP000092876">
    <property type="component" value="Unassembled WGS sequence"/>
</dbReference>
<protein>
    <recommendedName>
        <fullName evidence="4">MSHA pilin protein MshC</fullName>
    </recommendedName>
</protein>
<dbReference type="NCBIfam" id="TIGR02532">
    <property type="entry name" value="IV_pilin_GFxxxE"/>
    <property type="match status" value="1"/>
</dbReference>
<evidence type="ECO:0000313" key="3">
    <source>
        <dbReference type="Proteomes" id="UP000092876"/>
    </source>
</evidence>
<accession>A0A1C3J1Z1</accession>
<dbReference type="InterPro" id="IPR012902">
    <property type="entry name" value="N_methyl_site"/>
</dbReference>
<dbReference type="Pfam" id="PF07963">
    <property type="entry name" value="N_methyl"/>
    <property type="match status" value="1"/>
</dbReference>